<dbReference type="EMBL" id="QDDL01000002">
    <property type="protein sequence ID" value="PVZ70485.1"/>
    <property type="molecule type" value="Genomic_DNA"/>
</dbReference>
<dbReference type="OrthoDB" id="5741693at2"/>
<dbReference type="PANTHER" id="PTHR37166">
    <property type="entry name" value="PROTEIN FLAG"/>
    <property type="match status" value="1"/>
</dbReference>
<dbReference type="SUPFAM" id="SSF160214">
    <property type="entry name" value="FlaG-like"/>
    <property type="match status" value="1"/>
</dbReference>
<reference evidence="1 2" key="1">
    <citation type="submission" date="2018-04" db="EMBL/GenBank/DDBJ databases">
        <title>Thalassorhabdus spongiae gen. nov., sp. nov., isolated from a marine sponge in South-West Iceland.</title>
        <authorList>
            <person name="Knobloch S."/>
            <person name="Daussin A."/>
            <person name="Johannsson R."/>
            <person name="Marteinsson V.T."/>
        </authorList>
    </citation>
    <scope>NUCLEOTIDE SEQUENCE [LARGE SCALE GENOMIC DNA]</scope>
    <source>
        <strain evidence="1 2">Hp12</strain>
    </source>
</reference>
<evidence type="ECO:0000313" key="1">
    <source>
        <dbReference type="EMBL" id="PVZ70485.1"/>
    </source>
</evidence>
<dbReference type="Proteomes" id="UP000244906">
    <property type="component" value="Unassembled WGS sequence"/>
</dbReference>
<accession>A0A2V1GVR1</accession>
<dbReference type="PANTHER" id="PTHR37166:SF1">
    <property type="entry name" value="PROTEIN FLAG"/>
    <property type="match status" value="1"/>
</dbReference>
<evidence type="ECO:0000313" key="2">
    <source>
        <dbReference type="Proteomes" id="UP000244906"/>
    </source>
</evidence>
<gene>
    <name evidence="1" type="ORF">DC094_07845</name>
</gene>
<proteinExistence type="predicted"/>
<dbReference type="Gene3D" id="3.30.160.170">
    <property type="entry name" value="FlaG-like"/>
    <property type="match status" value="1"/>
</dbReference>
<dbReference type="InterPro" id="IPR005186">
    <property type="entry name" value="FlaG"/>
</dbReference>
<dbReference type="Pfam" id="PF03646">
    <property type="entry name" value="FlaG"/>
    <property type="match status" value="1"/>
</dbReference>
<protein>
    <recommendedName>
        <fullName evidence="3">Flagellar biosynthesis protein FlaG</fullName>
    </recommendedName>
</protein>
<dbReference type="RefSeq" id="WP_116686558.1">
    <property type="nucleotide sequence ID" value="NZ_CAWNYD010000002.1"/>
</dbReference>
<organism evidence="1 2">
    <name type="scientific">Pelagibaculum spongiae</name>
    <dbReference type="NCBI Taxonomy" id="2080658"/>
    <lineage>
        <taxon>Bacteria</taxon>
        <taxon>Pseudomonadati</taxon>
        <taxon>Pseudomonadota</taxon>
        <taxon>Gammaproteobacteria</taxon>
        <taxon>Oceanospirillales</taxon>
        <taxon>Pelagibaculum</taxon>
    </lineage>
</organism>
<comment type="caution">
    <text evidence="1">The sequence shown here is derived from an EMBL/GenBank/DDBJ whole genome shotgun (WGS) entry which is preliminary data.</text>
</comment>
<keyword evidence="2" id="KW-1185">Reference proteome</keyword>
<dbReference type="AlphaFoldDB" id="A0A2V1GVR1"/>
<name>A0A2V1GVR1_9GAMM</name>
<sequence>MASVAGVSDLSSSLHSTASVAVKIATPQSAPVEKTEPVEAIKKVEVADKKPAEIDPKILDQAVEKADQYFSQQKPALSFKTHQDTGRTIIKVTDKETGELIRQIPSEEMIELAEKLKDMQHGDSEKGLVFNDLG</sequence>
<evidence type="ECO:0008006" key="3">
    <source>
        <dbReference type="Google" id="ProtNLM"/>
    </source>
</evidence>
<dbReference type="InterPro" id="IPR035924">
    <property type="entry name" value="FlaG-like_sf"/>
</dbReference>